<dbReference type="Proteomes" id="UP000635565">
    <property type="component" value="Unassembled WGS sequence"/>
</dbReference>
<evidence type="ECO:0000259" key="9">
    <source>
        <dbReference type="SMART" id="SM00387"/>
    </source>
</evidence>
<sequence length="187" mass="20437">MTSMTFQLDAAYNLLEIDPQTVKTLLKELKIQAQASISDIRQLVYNLRPPILDEWGLTGALREQVAQYQLNNVQVSVEVEEPLPALPAAVEVAAYRIAMEALANVIRHAQASRCTIRLSICDQTLLVDVQDNGQGLPQKYQAGVGMHAMHERAAELGGSCVITPIATGGMRVLASLPLVKEQIYDGK</sequence>
<evidence type="ECO:0000256" key="7">
    <source>
        <dbReference type="ARBA" id="ARBA00022840"/>
    </source>
</evidence>
<gene>
    <name evidence="10" type="ORF">KSZ_00830</name>
</gene>
<dbReference type="SUPFAM" id="SSF55874">
    <property type="entry name" value="ATPase domain of HSP90 chaperone/DNA topoisomerase II/histidine kinase"/>
    <property type="match status" value="1"/>
</dbReference>
<dbReference type="Gene3D" id="3.30.565.10">
    <property type="entry name" value="Histidine kinase-like ATPase, C-terminal domain"/>
    <property type="match status" value="1"/>
</dbReference>
<dbReference type="Pfam" id="PF07730">
    <property type="entry name" value="HisKA_3"/>
    <property type="match status" value="1"/>
</dbReference>
<keyword evidence="5" id="KW-0547">Nucleotide-binding</keyword>
<comment type="caution">
    <text evidence="10">The sequence shown here is derived from an EMBL/GenBank/DDBJ whole genome shotgun (WGS) entry which is preliminary data.</text>
</comment>
<evidence type="ECO:0000256" key="8">
    <source>
        <dbReference type="ARBA" id="ARBA00023012"/>
    </source>
</evidence>
<keyword evidence="3" id="KW-0597">Phosphoprotein</keyword>
<evidence type="ECO:0000256" key="6">
    <source>
        <dbReference type="ARBA" id="ARBA00022777"/>
    </source>
</evidence>
<dbReference type="EC" id="2.7.13.3" evidence="2"/>
<name>A0ABQ3V7H6_9CHLR</name>
<feature type="domain" description="Histidine kinase/HSP90-like ATPase" evidence="9">
    <location>
        <begin position="89"/>
        <end position="180"/>
    </location>
</feature>
<keyword evidence="7" id="KW-0067">ATP-binding</keyword>
<reference evidence="10 11" key="1">
    <citation type="journal article" date="2021" name="Int. J. Syst. Evol. Microbiol.">
        <title>Reticulibacter mediterranei gen. nov., sp. nov., within the new family Reticulibacteraceae fam. nov., and Ktedonospora formicarum gen. nov., sp. nov., Ktedonobacter robiniae sp. nov., Dictyobacter formicarum sp. nov. and Dictyobacter arantiisoli sp. nov., belonging to the class Ktedonobacteria.</title>
        <authorList>
            <person name="Yabe S."/>
            <person name="Zheng Y."/>
            <person name="Wang C.M."/>
            <person name="Sakai Y."/>
            <person name="Abe K."/>
            <person name="Yokota A."/>
            <person name="Donadio S."/>
            <person name="Cavaletti L."/>
            <person name="Monciardini P."/>
        </authorList>
    </citation>
    <scope>NUCLEOTIDE SEQUENCE [LARGE SCALE GENOMIC DNA]</scope>
    <source>
        <strain evidence="10 11">SOSP1-9</strain>
    </source>
</reference>
<dbReference type="EMBL" id="BNJJ01000001">
    <property type="protein sequence ID" value="GHO82077.1"/>
    <property type="molecule type" value="Genomic_DNA"/>
</dbReference>
<organism evidence="10 11">
    <name type="scientific">Dictyobacter formicarum</name>
    <dbReference type="NCBI Taxonomy" id="2778368"/>
    <lineage>
        <taxon>Bacteria</taxon>
        <taxon>Bacillati</taxon>
        <taxon>Chloroflexota</taxon>
        <taxon>Ktedonobacteria</taxon>
        <taxon>Ktedonobacterales</taxon>
        <taxon>Dictyobacteraceae</taxon>
        <taxon>Dictyobacter</taxon>
    </lineage>
</organism>
<dbReference type="PANTHER" id="PTHR24421">
    <property type="entry name" value="NITRATE/NITRITE SENSOR PROTEIN NARX-RELATED"/>
    <property type="match status" value="1"/>
</dbReference>
<dbReference type="InterPro" id="IPR036890">
    <property type="entry name" value="HATPase_C_sf"/>
</dbReference>
<dbReference type="SMART" id="SM00387">
    <property type="entry name" value="HATPase_c"/>
    <property type="match status" value="1"/>
</dbReference>
<dbReference type="InterPro" id="IPR011712">
    <property type="entry name" value="Sig_transdc_His_kin_sub3_dim/P"/>
</dbReference>
<evidence type="ECO:0000313" key="10">
    <source>
        <dbReference type="EMBL" id="GHO82077.1"/>
    </source>
</evidence>
<keyword evidence="8" id="KW-0902">Two-component regulatory system</keyword>
<keyword evidence="4" id="KW-0808">Transferase</keyword>
<evidence type="ECO:0000313" key="11">
    <source>
        <dbReference type="Proteomes" id="UP000635565"/>
    </source>
</evidence>
<proteinExistence type="predicted"/>
<keyword evidence="11" id="KW-1185">Reference proteome</keyword>
<evidence type="ECO:0000256" key="4">
    <source>
        <dbReference type="ARBA" id="ARBA00022679"/>
    </source>
</evidence>
<evidence type="ECO:0000256" key="3">
    <source>
        <dbReference type="ARBA" id="ARBA00022553"/>
    </source>
</evidence>
<evidence type="ECO:0000256" key="1">
    <source>
        <dbReference type="ARBA" id="ARBA00000085"/>
    </source>
</evidence>
<dbReference type="CDD" id="cd16917">
    <property type="entry name" value="HATPase_UhpB-NarQ-NarX-like"/>
    <property type="match status" value="1"/>
</dbReference>
<dbReference type="InterPro" id="IPR050482">
    <property type="entry name" value="Sensor_HK_TwoCompSys"/>
</dbReference>
<protein>
    <recommendedName>
        <fullName evidence="2">histidine kinase</fullName>
        <ecNumber evidence="2">2.7.13.3</ecNumber>
    </recommendedName>
</protein>
<dbReference type="InterPro" id="IPR003594">
    <property type="entry name" value="HATPase_dom"/>
</dbReference>
<comment type="catalytic activity">
    <reaction evidence="1">
        <text>ATP + protein L-histidine = ADP + protein N-phospho-L-histidine.</text>
        <dbReference type="EC" id="2.7.13.3"/>
    </reaction>
</comment>
<dbReference type="PANTHER" id="PTHR24421:SF10">
    <property type="entry name" value="NITRATE_NITRITE SENSOR PROTEIN NARQ"/>
    <property type="match status" value="1"/>
</dbReference>
<keyword evidence="6" id="KW-0418">Kinase</keyword>
<dbReference type="Pfam" id="PF02518">
    <property type="entry name" value="HATPase_c"/>
    <property type="match status" value="1"/>
</dbReference>
<accession>A0ABQ3V7H6</accession>
<evidence type="ECO:0000256" key="5">
    <source>
        <dbReference type="ARBA" id="ARBA00022741"/>
    </source>
</evidence>
<evidence type="ECO:0000256" key="2">
    <source>
        <dbReference type="ARBA" id="ARBA00012438"/>
    </source>
</evidence>